<gene>
    <name evidence="1" type="ORF">J5U23_00637</name>
</gene>
<accession>A0A8F5BM11</accession>
<organism evidence="1 2">
    <name type="scientific">Saccharolobus shibatae (strain ATCC 51178 / DSM 5389 / JCM 8931 / NBRC 15437 / B12)</name>
    <name type="common">Sulfolobus shibatae</name>
    <dbReference type="NCBI Taxonomy" id="523848"/>
    <lineage>
        <taxon>Archaea</taxon>
        <taxon>Thermoproteota</taxon>
        <taxon>Thermoprotei</taxon>
        <taxon>Sulfolobales</taxon>
        <taxon>Sulfolobaceae</taxon>
        <taxon>Saccharolobus</taxon>
    </lineage>
</organism>
<sequence>MYPKKGKYYTIRKTSICHSGYGIFECEDEEKCTLIACTYVSNLSSPLFLTPENFS</sequence>
<dbReference type="EMBL" id="CP077717">
    <property type="protein sequence ID" value="QXJ27770.1"/>
    <property type="molecule type" value="Genomic_DNA"/>
</dbReference>
<dbReference type="Proteomes" id="UP000694018">
    <property type="component" value="Chromosome"/>
</dbReference>
<dbReference type="AlphaFoldDB" id="A0A8F5BM11"/>
<evidence type="ECO:0000313" key="1">
    <source>
        <dbReference type="EMBL" id="QXJ27770.1"/>
    </source>
</evidence>
<reference evidence="1" key="1">
    <citation type="journal article" date="2021" name="Environ. Microbiol.">
        <title>New insights into the diversity and evolution of the archaeal mobilome from three complete genomes of Saccharolobus shibatae.</title>
        <authorList>
            <person name="Medvedeva S."/>
            <person name="Brandt D."/>
            <person name="Cvirkaite-Krupovic V."/>
            <person name="Liu Y."/>
            <person name="Severinov K."/>
            <person name="Ishino S."/>
            <person name="Ishino Y."/>
            <person name="Prangishvili D."/>
            <person name="Kalinowski J."/>
            <person name="Krupovic M."/>
        </authorList>
    </citation>
    <scope>NUCLEOTIDE SEQUENCE</scope>
    <source>
        <strain evidence="1">B12</strain>
    </source>
</reference>
<protein>
    <submittedName>
        <fullName evidence="1">Uncharacterized protein</fullName>
    </submittedName>
</protein>
<dbReference type="KEGG" id="sshi:J5U23_00637"/>
<proteinExistence type="predicted"/>
<name>A0A8F5BM11_SACSH</name>
<evidence type="ECO:0000313" key="2">
    <source>
        <dbReference type="Proteomes" id="UP000694018"/>
    </source>
</evidence>